<dbReference type="EMBL" id="SDOX01000057">
    <property type="protein sequence ID" value="TFJ83204.1"/>
    <property type="molecule type" value="Genomic_DNA"/>
</dbReference>
<sequence length="169" mass="18036">MPSSSSPSPPPSPPPSPQTFFYLLVNMGLKGNLSKALGHQQPRLVAEINSQTLAAEWGLEEGGEEGGKEGGKGGEGRGGKGREGREKREKAPVEAGGREGGRDGKEGETGRREGGREGGREGETGGEGCVLAASFNNVVMAVFRRTTIPPRSIRGRKKFLPRFRLRHLF</sequence>
<dbReference type="Proteomes" id="UP000355283">
    <property type="component" value="Unassembled WGS sequence"/>
</dbReference>
<reference evidence="2 3" key="1">
    <citation type="submission" date="2019-01" db="EMBL/GenBank/DDBJ databases">
        <title>Nuclear Genome Assembly of the Microalgal Biofuel strain Nannochloropsis salina CCMP1776.</title>
        <authorList>
            <person name="Hovde B."/>
        </authorList>
    </citation>
    <scope>NUCLEOTIDE SEQUENCE [LARGE SCALE GENOMIC DNA]</scope>
    <source>
        <strain evidence="2 3">CCMP1776</strain>
    </source>
</reference>
<dbReference type="AlphaFoldDB" id="A0A4D9CXI4"/>
<gene>
    <name evidence="2" type="ORF">NSK_005488</name>
</gene>
<evidence type="ECO:0000256" key="1">
    <source>
        <dbReference type="SAM" id="MobiDB-lite"/>
    </source>
</evidence>
<feature type="compositionally biased region" description="Basic and acidic residues" evidence="1">
    <location>
        <begin position="65"/>
        <end position="123"/>
    </location>
</feature>
<organism evidence="2 3">
    <name type="scientific">Nannochloropsis salina CCMP1776</name>
    <dbReference type="NCBI Taxonomy" id="1027361"/>
    <lineage>
        <taxon>Eukaryota</taxon>
        <taxon>Sar</taxon>
        <taxon>Stramenopiles</taxon>
        <taxon>Ochrophyta</taxon>
        <taxon>Eustigmatophyceae</taxon>
        <taxon>Eustigmatales</taxon>
        <taxon>Monodopsidaceae</taxon>
        <taxon>Microchloropsis</taxon>
        <taxon>Microchloropsis salina</taxon>
    </lineage>
</organism>
<evidence type="ECO:0000313" key="3">
    <source>
        <dbReference type="Proteomes" id="UP000355283"/>
    </source>
</evidence>
<feature type="region of interest" description="Disordered" evidence="1">
    <location>
        <begin position="56"/>
        <end position="127"/>
    </location>
</feature>
<evidence type="ECO:0000313" key="2">
    <source>
        <dbReference type="EMBL" id="TFJ83204.1"/>
    </source>
</evidence>
<protein>
    <submittedName>
        <fullName evidence="2">Uncharacterized protein</fullName>
    </submittedName>
</protein>
<comment type="caution">
    <text evidence="2">The sequence shown here is derived from an EMBL/GenBank/DDBJ whole genome shotgun (WGS) entry which is preliminary data.</text>
</comment>
<proteinExistence type="predicted"/>
<accession>A0A4D9CXI4</accession>
<keyword evidence="3" id="KW-1185">Reference proteome</keyword>
<name>A0A4D9CXI4_9STRA</name>